<name>A0ACD5V5I5_AVESA</name>
<accession>A0ACD5V5I5</accession>
<evidence type="ECO:0000313" key="2">
    <source>
        <dbReference type="Proteomes" id="UP001732700"/>
    </source>
</evidence>
<sequence>MEGAAAGPPKLAASEAMAQAAPVSSMAGTAACLVAVGLGGAALLLWWALAFHSAHARLWMVPAGLVLLGTPVLAWLSLLASDPCRCGRRPDEAPAAPGAPA</sequence>
<dbReference type="EnsemblPlants" id="AVESA.00010b.r2.2DG0368360.1">
    <property type="protein sequence ID" value="AVESA.00010b.r2.2DG0368360.1.CDS.1"/>
    <property type="gene ID" value="AVESA.00010b.r2.2DG0368360"/>
</dbReference>
<reference evidence="1" key="1">
    <citation type="submission" date="2021-05" db="EMBL/GenBank/DDBJ databases">
        <authorList>
            <person name="Scholz U."/>
            <person name="Mascher M."/>
            <person name="Fiebig A."/>
        </authorList>
    </citation>
    <scope>NUCLEOTIDE SEQUENCE [LARGE SCALE GENOMIC DNA]</scope>
</reference>
<organism evidence="1 2">
    <name type="scientific">Avena sativa</name>
    <name type="common">Oat</name>
    <dbReference type="NCBI Taxonomy" id="4498"/>
    <lineage>
        <taxon>Eukaryota</taxon>
        <taxon>Viridiplantae</taxon>
        <taxon>Streptophyta</taxon>
        <taxon>Embryophyta</taxon>
        <taxon>Tracheophyta</taxon>
        <taxon>Spermatophyta</taxon>
        <taxon>Magnoliopsida</taxon>
        <taxon>Liliopsida</taxon>
        <taxon>Poales</taxon>
        <taxon>Poaceae</taxon>
        <taxon>BOP clade</taxon>
        <taxon>Pooideae</taxon>
        <taxon>Poodae</taxon>
        <taxon>Poeae</taxon>
        <taxon>Poeae Chloroplast Group 1 (Aveneae type)</taxon>
        <taxon>Aveninae</taxon>
        <taxon>Avena</taxon>
    </lineage>
</organism>
<keyword evidence="2" id="KW-1185">Reference proteome</keyword>
<proteinExistence type="predicted"/>
<dbReference type="Proteomes" id="UP001732700">
    <property type="component" value="Chromosome 2D"/>
</dbReference>
<reference evidence="1" key="2">
    <citation type="submission" date="2025-09" db="UniProtKB">
        <authorList>
            <consortium name="EnsemblPlants"/>
        </authorList>
    </citation>
    <scope>IDENTIFICATION</scope>
</reference>
<evidence type="ECO:0000313" key="1">
    <source>
        <dbReference type="EnsemblPlants" id="AVESA.00010b.r2.2DG0368360.1.CDS.1"/>
    </source>
</evidence>
<protein>
    <submittedName>
        <fullName evidence="1">Uncharacterized protein</fullName>
    </submittedName>
</protein>